<keyword evidence="5" id="KW-0249">Electron transport</keyword>
<dbReference type="Pfam" id="PF04800">
    <property type="entry name" value="NDUS4"/>
    <property type="match status" value="1"/>
</dbReference>
<dbReference type="GO" id="GO:0016020">
    <property type="term" value="C:membrane"/>
    <property type="evidence" value="ECO:0007669"/>
    <property type="project" value="UniProtKB-SubCell"/>
</dbReference>
<name>A0A154W1N1_9PROT</name>
<sequence>MQAGRARTKKWVLEFEPRYATEIEPLMGWTSSRDTLQQVKLTFPSKERAVAFAERQGWPYTVIEPHEPKIRPKSYADNFRWQHPPATPTGEKGQARGR</sequence>
<evidence type="ECO:0000256" key="2">
    <source>
        <dbReference type="ARBA" id="ARBA00022448"/>
    </source>
</evidence>
<accession>A0A154W1N1</accession>
<proteinExistence type="predicted"/>
<keyword evidence="3" id="KW-0679">Respiratory chain</keyword>
<evidence type="ECO:0000256" key="5">
    <source>
        <dbReference type="ARBA" id="ARBA00022982"/>
    </source>
</evidence>
<evidence type="ECO:0008006" key="10">
    <source>
        <dbReference type="Google" id="ProtNLM"/>
    </source>
</evidence>
<gene>
    <name evidence="8" type="ORF">AUP43_02040</name>
</gene>
<keyword evidence="9" id="KW-1185">Reference proteome</keyword>
<dbReference type="GO" id="GO:0022900">
    <property type="term" value="P:electron transport chain"/>
    <property type="evidence" value="ECO:0007669"/>
    <property type="project" value="InterPro"/>
</dbReference>
<dbReference type="Proteomes" id="UP000076400">
    <property type="component" value="Unassembled WGS sequence"/>
</dbReference>
<keyword evidence="2" id="KW-0813">Transport</keyword>
<evidence type="ECO:0000256" key="6">
    <source>
        <dbReference type="ARBA" id="ARBA00023136"/>
    </source>
</evidence>
<organism evidence="8 9">
    <name type="scientific">Oceanibaculum pacificum</name>
    <dbReference type="NCBI Taxonomy" id="580166"/>
    <lineage>
        <taxon>Bacteria</taxon>
        <taxon>Pseudomonadati</taxon>
        <taxon>Pseudomonadota</taxon>
        <taxon>Alphaproteobacteria</taxon>
        <taxon>Rhodospirillales</taxon>
        <taxon>Oceanibaculaceae</taxon>
        <taxon>Oceanibaculum</taxon>
    </lineage>
</organism>
<keyword evidence="4" id="KW-0809">Transit peptide</keyword>
<evidence type="ECO:0000256" key="1">
    <source>
        <dbReference type="ARBA" id="ARBA00004370"/>
    </source>
</evidence>
<dbReference type="InterPro" id="IPR006885">
    <property type="entry name" value="NADH_UbQ_FeS_4_mit-like"/>
</dbReference>
<evidence type="ECO:0000313" key="8">
    <source>
        <dbReference type="EMBL" id="KZD07416.1"/>
    </source>
</evidence>
<comment type="caution">
    <text evidence="8">The sequence shown here is derived from an EMBL/GenBank/DDBJ whole genome shotgun (WGS) entry which is preliminary data.</text>
</comment>
<dbReference type="EMBL" id="LPXN01000116">
    <property type="protein sequence ID" value="KZD07416.1"/>
    <property type="molecule type" value="Genomic_DNA"/>
</dbReference>
<evidence type="ECO:0000256" key="3">
    <source>
        <dbReference type="ARBA" id="ARBA00022660"/>
    </source>
</evidence>
<comment type="subcellular location">
    <subcellularLocation>
        <location evidence="1">Membrane</location>
    </subcellularLocation>
</comment>
<dbReference type="InterPro" id="IPR038532">
    <property type="entry name" value="NDUFS4-like_sf"/>
</dbReference>
<dbReference type="STRING" id="580166.AUP43_02040"/>
<evidence type="ECO:0000256" key="4">
    <source>
        <dbReference type="ARBA" id="ARBA00022946"/>
    </source>
</evidence>
<protein>
    <recommendedName>
        <fullName evidence="10">ETC complex I subunit</fullName>
    </recommendedName>
</protein>
<evidence type="ECO:0000256" key="7">
    <source>
        <dbReference type="SAM" id="MobiDB-lite"/>
    </source>
</evidence>
<evidence type="ECO:0000313" key="9">
    <source>
        <dbReference type="Proteomes" id="UP000076400"/>
    </source>
</evidence>
<dbReference type="PANTHER" id="PTHR12219">
    <property type="entry name" value="NADH-UBIQUINONE OXIDOREDUCTASE"/>
    <property type="match status" value="1"/>
</dbReference>
<dbReference type="Gene3D" id="3.30.160.190">
    <property type="entry name" value="atu1810 like domain"/>
    <property type="match status" value="1"/>
</dbReference>
<dbReference type="PANTHER" id="PTHR12219:SF8">
    <property type="entry name" value="NADH DEHYDROGENASE [UBIQUINONE] IRON-SULFUR PROTEIN 4, MITOCHONDRIAL"/>
    <property type="match status" value="1"/>
</dbReference>
<reference evidence="8 9" key="1">
    <citation type="submission" date="2015-12" db="EMBL/GenBank/DDBJ databases">
        <title>Genome sequence of Oceanibaculum pacificum MCCC 1A02656.</title>
        <authorList>
            <person name="Lu L."/>
            <person name="Lai Q."/>
            <person name="Shao Z."/>
            <person name="Qian P."/>
        </authorList>
    </citation>
    <scope>NUCLEOTIDE SEQUENCE [LARGE SCALE GENOMIC DNA]</scope>
    <source>
        <strain evidence="8 9">MCCC 1A02656</strain>
    </source>
</reference>
<dbReference type="AlphaFoldDB" id="A0A154W1N1"/>
<feature type="region of interest" description="Disordered" evidence="7">
    <location>
        <begin position="73"/>
        <end position="98"/>
    </location>
</feature>
<keyword evidence="6" id="KW-0472">Membrane</keyword>